<comment type="caution">
    <text evidence="3">The sequence shown here is derived from an EMBL/GenBank/DDBJ whole genome shotgun (WGS) entry which is preliminary data.</text>
</comment>
<protein>
    <submittedName>
        <fullName evidence="3">Transposase</fullName>
    </submittedName>
</protein>
<feature type="region of interest" description="Disordered" evidence="1">
    <location>
        <begin position="124"/>
        <end position="147"/>
    </location>
</feature>
<dbReference type="SUPFAM" id="SSF46689">
    <property type="entry name" value="Homeodomain-like"/>
    <property type="match status" value="1"/>
</dbReference>
<proteinExistence type="predicted"/>
<dbReference type="EMBL" id="VXPY01000082">
    <property type="protein sequence ID" value="MYD90914.1"/>
    <property type="molecule type" value="Genomic_DNA"/>
</dbReference>
<evidence type="ECO:0000256" key="1">
    <source>
        <dbReference type="SAM" id="MobiDB-lite"/>
    </source>
</evidence>
<dbReference type="InterPro" id="IPR025959">
    <property type="entry name" value="Winged_HTH_dom"/>
</dbReference>
<dbReference type="Pfam" id="PF13592">
    <property type="entry name" value="HTH_33"/>
    <property type="match status" value="1"/>
</dbReference>
<gene>
    <name evidence="3" type="ORF">F4Y08_11370</name>
</gene>
<reference evidence="3" key="1">
    <citation type="submission" date="2019-09" db="EMBL/GenBank/DDBJ databases">
        <title>Characterisation of the sponge microbiome using genome-centric metagenomics.</title>
        <authorList>
            <person name="Engelberts J.P."/>
            <person name="Robbins S.J."/>
            <person name="De Goeij J.M."/>
            <person name="Aranda M."/>
            <person name="Bell S.C."/>
            <person name="Webster N.S."/>
        </authorList>
    </citation>
    <scope>NUCLEOTIDE SEQUENCE</scope>
    <source>
        <strain evidence="3">SB0662_bin_9</strain>
    </source>
</reference>
<evidence type="ECO:0000313" key="3">
    <source>
        <dbReference type="EMBL" id="MYD90914.1"/>
    </source>
</evidence>
<sequence length="147" mass="15930">PPTPPLILNHPNPLHPPSPPALGLGHVNTHQAGVGVSRNAVQTWLRWYRAGGLEAVCRRRKGGHGSPSYLTPEQQALLVAEAAQGVFATAQAVQDWLETQFGVVYRVGSLYTLLPRLGIRLKRPRPRHTQADPQAQETWKKGGSGSG</sequence>
<accession>A0A6B1DX30</accession>
<feature type="domain" description="Winged helix-turn helix" evidence="2">
    <location>
        <begin position="86"/>
        <end position="141"/>
    </location>
</feature>
<feature type="non-terminal residue" evidence="3">
    <location>
        <position position="1"/>
    </location>
</feature>
<dbReference type="InterPro" id="IPR009057">
    <property type="entry name" value="Homeodomain-like_sf"/>
</dbReference>
<evidence type="ECO:0000259" key="2">
    <source>
        <dbReference type="Pfam" id="PF13592"/>
    </source>
</evidence>
<dbReference type="AlphaFoldDB" id="A0A6B1DX30"/>
<organism evidence="3">
    <name type="scientific">Caldilineaceae bacterium SB0662_bin_9</name>
    <dbReference type="NCBI Taxonomy" id="2605258"/>
    <lineage>
        <taxon>Bacteria</taxon>
        <taxon>Bacillati</taxon>
        <taxon>Chloroflexota</taxon>
        <taxon>Caldilineae</taxon>
        <taxon>Caldilineales</taxon>
        <taxon>Caldilineaceae</taxon>
    </lineage>
</organism>
<name>A0A6B1DX30_9CHLR</name>